<feature type="compositionally biased region" description="Basic and acidic residues" evidence="1">
    <location>
        <begin position="37"/>
        <end position="55"/>
    </location>
</feature>
<dbReference type="OrthoDB" id="3548605at2759"/>
<evidence type="ECO:0000313" key="2">
    <source>
        <dbReference type="EMBL" id="TVY42014.1"/>
    </source>
</evidence>
<keyword evidence="3" id="KW-1185">Reference proteome</keyword>
<reference evidence="2 3" key="1">
    <citation type="submission" date="2018-05" db="EMBL/GenBank/DDBJ databases">
        <title>Genome sequencing and assembly of the regulated plant pathogen Lachnellula willkommii and related sister species for the development of diagnostic species identification markers.</title>
        <authorList>
            <person name="Giroux E."/>
            <person name="Bilodeau G."/>
        </authorList>
    </citation>
    <scope>NUCLEOTIDE SEQUENCE [LARGE SCALE GENOMIC DNA]</scope>
    <source>
        <strain evidence="2 3">CBS 197.66</strain>
    </source>
</reference>
<accession>A0A8H8UFK9</accession>
<proteinExistence type="predicted"/>
<feature type="region of interest" description="Disordered" evidence="1">
    <location>
        <begin position="129"/>
        <end position="163"/>
    </location>
</feature>
<feature type="compositionally biased region" description="Polar residues" evidence="1">
    <location>
        <begin position="1"/>
        <end position="30"/>
    </location>
</feature>
<feature type="region of interest" description="Disordered" evidence="1">
    <location>
        <begin position="1"/>
        <end position="106"/>
    </location>
</feature>
<protein>
    <submittedName>
        <fullName evidence="2">Uncharacterized protein</fullName>
    </submittedName>
</protein>
<gene>
    <name evidence="2" type="ORF">LSUB1_G004079</name>
</gene>
<sequence length="163" mass="18291">MSQPQTNNITFDVNTLNRYDTAKSTTSRGSNEADPEDEKHDWSQITNDKDTWASRERRRSSVWNGLDAPGVSKKRTESSTSSSGGNDRRGSILSLWSSGKDKDGKDILHHDDVVVVEDDLAHVPETEKIQAGRRDTRRGSILSMWKPGKDDKGRAIMHHTDDN</sequence>
<comment type="caution">
    <text evidence="2">The sequence shown here is derived from an EMBL/GenBank/DDBJ whole genome shotgun (WGS) entry which is preliminary data.</text>
</comment>
<dbReference type="AlphaFoldDB" id="A0A8H8UFK9"/>
<feature type="compositionally biased region" description="Basic and acidic residues" evidence="1">
    <location>
        <begin position="129"/>
        <end position="138"/>
    </location>
</feature>
<name>A0A8H8UFK9_9HELO</name>
<feature type="compositionally biased region" description="Basic and acidic residues" evidence="1">
    <location>
        <begin position="147"/>
        <end position="163"/>
    </location>
</feature>
<evidence type="ECO:0000313" key="3">
    <source>
        <dbReference type="Proteomes" id="UP000462212"/>
    </source>
</evidence>
<organism evidence="2 3">
    <name type="scientific">Lachnellula subtilissima</name>
    <dbReference type="NCBI Taxonomy" id="602034"/>
    <lineage>
        <taxon>Eukaryota</taxon>
        <taxon>Fungi</taxon>
        <taxon>Dikarya</taxon>
        <taxon>Ascomycota</taxon>
        <taxon>Pezizomycotina</taxon>
        <taxon>Leotiomycetes</taxon>
        <taxon>Helotiales</taxon>
        <taxon>Lachnaceae</taxon>
        <taxon>Lachnellula</taxon>
    </lineage>
</organism>
<dbReference type="Proteomes" id="UP000462212">
    <property type="component" value="Unassembled WGS sequence"/>
</dbReference>
<dbReference type="EMBL" id="QGMJ01000114">
    <property type="protein sequence ID" value="TVY42014.1"/>
    <property type="molecule type" value="Genomic_DNA"/>
</dbReference>
<evidence type="ECO:0000256" key="1">
    <source>
        <dbReference type="SAM" id="MobiDB-lite"/>
    </source>
</evidence>